<dbReference type="Proteomes" id="UP000001989">
    <property type="component" value="Chromosome"/>
</dbReference>
<dbReference type="Gene3D" id="3.40.630.30">
    <property type="match status" value="1"/>
</dbReference>
<dbReference type="InterPro" id="IPR000182">
    <property type="entry name" value="GNAT_dom"/>
</dbReference>
<dbReference type="InterPro" id="IPR050832">
    <property type="entry name" value="Bact_Acetyltransf"/>
</dbReference>
<protein>
    <submittedName>
        <fullName evidence="4">GCN5-related N-acetyltransferase</fullName>
    </submittedName>
</protein>
<keyword evidence="1" id="KW-0808">Transferase</keyword>
<gene>
    <name evidence="4" type="ordered locus">Swit_2455</name>
</gene>
<dbReference type="OrthoDB" id="143110at2"/>
<keyword evidence="2" id="KW-0012">Acyltransferase</keyword>
<evidence type="ECO:0000313" key="4">
    <source>
        <dbReference type="EMBL" id="ABQ68814.1"/>
    </source>
</evidence>
<evidence type="ECO:0000256" key="1">
    <source>
        <dbReference type="ARBA" id="ARBA00022679"/>
    </source>
</evidence>
<reference evidence="4 5" key="1">
    <citation type="journal article" date="2010" name="J. Bacteriol.">
        <title>Genome sequence of the dioxin-mineralizing bacterium Sphingomonas wittichii RW1.</title>
        <authorList>
            <person name="Miller T.R."/>
            <person name="Delcher A.L."/>
            <person name="Salzberg S.L."/>
            <person name="Saunders E."/>
            <person name="Detter J.C."/>
            <person name="Halden R.U."/>
        </authorList>
    </citation>
    <scope>NUCLEOTIDE SEQUENCE [LARGE SCALE GENOMIC DNA]</scope>
    <source>
        <strain evidence="5">DSM 6014 / CCUG 31198 / JCM 15750 / NBRC 105917 / EY 4224 / RW1</strain>
    </source>
</reference>
<evidence type="ECO:0000259" key="3">
    <source>
        <dbReference type="PROSITE" id="PS51186"/>
    </source>
</evidence>
<dbReference type="Pfam" id="PF00583">
    <property type="entry name" value="Acetyltransf_1"/>
    <property type="match status" value="1"/>
</dbReference>
<sequence length="188" mass="20554">MTSAPRRPQSGGMTATIRIARPEDAAALAALKLRTFRETFLEEGFAIPYPPADRAIFETASYSAPAVAAELADPARRTWVADAGDRLLGYAQVGPCKLPHPEAGEAQGELYQLYVLREAQGMKLGKALLDAALGHLAEARPGPVWLGVWSGNDKAQAVYAARGFEKVGDYRFKVGSWYDEEYILRKDR</sequence>
<dbReference type="CDD" id="cd04301">
    <property type="entry name" value="NAT_SF"/>
    <property type="match status" value="1"/>
</dbReference>
<dbReference type="KEGG" id="swi:Swit_2455"/>
<dbReference type="PANTHER" id="PTHR43877">
    <property type="entry name" value="AMINOALKYLPHOSPHONATE N-ACETYLTRANSFERASE-RELATED-RELATED"/>
    <property type="match status" value="1"/>
</dbReference>
<dbReference type="EMBL" id="CP000699">
    <property type="protein sequence ID" value="ABQ68814.1"/>
    <property type="molecule type" value="Genomic_DNA"/>
</dbReference>
<organism evidence="4 5">
    <name type="scientific">Rhizorhabdus wittichii (strain DSM 6014 / CCUG 31198 / JCM 15750 / NBRC 105917 / EY 4224 / RW1)</name>
    <name type="common">Sphingomonas wittichii</name>
    <dbReference type="NCBI Taxonomy" id="392499"/>
    <lineage>
        <taxon>Bacteria</taxon>
        <taxon>Pseudomonadati</taxon>
        <taxon>Pseudomonadota</taxon>
        <taxon>Alphaproteobacteria</taxon>
        <taxon>Sphingomonadales</taxon>
        <taxon>Sphingomonadaceae</taxon>
        <taxon>Rhizorhabdus</taxon>
    </lineage>
</organism>
<dbReference type="SUPFAM" id="SSF55729">
    <property type="entry name" value="Acyl-CoA N-acyltransferases (Nat)"/>
    <property type="match status" value="1"/>
</dbReference>
<evidence type="ECO:0000313" key="5">
    <source>
        <dbReference type="Proteomes" id="UP000001989"/>
    </source>
</evidence>
<dbReference type="InterPro" id="IPR016181">
    <property type="entry name" value="Acyl_CoA_acyltransferase"/>
</dbReference>
<feature type="domain" description="N-acetyltransferase" evidence="3">
    <location>
        <begin position="15"/>
        <end position="188"/>
    </location>
</feature>
<proteinExistence type="predicted"/>
<dbReference type="GO" id="GO:0016747">
    <property type="term" value="F:acyltransferase activity, transferring groups other than amino-acyl groups"/>
    <property type="evidence" value="ECO:0007669"/>
    <property type="project" value="InterPro"/>
</dbReference>
<evidence type="ECO:0000256" key="2">
    <source>
        <dbReference type="ARBA" id="ARBA00023315"/>
    </source>
</evidence>
<dbReference type="AlphaFoldDB" id="A0A9J9HCC8"/>
<name>A0A9J9HCC8_RHIWR</name>
<accession>A0A9J9HCC8</accession>
<dbReference type="PROSITE" id="PS51186">
    <property type="entry name" value="GNAT"/>
    <property type="match status" value="1"/>
</dbReference>
<keyword evidence="5" id="KW-1185">Reference proteome</keyword>